<evidence type="ECO:0000313" key="3">
    <source>
        <dbReference type="EMBL" id="HJB59220.1"/>
    </source>
</evidence>
<gene>
    <name evidence="3" type="ORF">H9771_06155</name>
</gene>
<proteinExistence type="predicted"/>
<evidence type="ECO:0000259" key="2">
    <source>
        <dbReference type="Pfam" id="PF20791"/>
    </source>
</evidence>
<accession>A0A9D2S8B4</accession>
<dbReference type="EMBL" id="DWXX01000105">
    <property type="protein sequence ID" value="HJB59220.1"/>
    <property type="molecule type" value="Genomic_DNA"/>
</dbReference>
<evidence type="ECO:0000313" key="4">
    <source>
        <dbReference type="Proteomes" id="UP000824211"/>
    </source>
</evidence>
<evidence type="ECO:0000259" key="1">
    <source>
        <dbReference type="Pfam" id="PF01643"/>
    </source>
</evidence>
<dbReference type="Pfam" id="PF20791">
    <property type="entry name" value="Acyl-ACP_TE_C"/>
    <property type="match status" value="1"/>
</dbReference>
<sequence>MEEYTEQITLDEGDVDYRGLMKPSALLRCAEHVATAHAASLGMDKAFYAARHLVYLVGRQAFRFERVPAMRETLTLTTCPEQARRGASKRVLTVRDAAGAEIARVDTRWTLVDTDSFCIVRHVPEEIDSRWNPEVPCELSQQVPRAEALTPAGVRAAGYSICDTNRHINNAAYLDVACDALPLDVLEQGPVRFAAVKYHRQVPMGQPVELFCGPARGEGGAGWYVTGRREGKAAFELFCAF</sequence>
<dbReference type="SUPFAM" id="SSF54637">
    <property type="entry name" value="Thioesterase/thiol ester dehydrase-isomerase"/>
    <property type="match status" value="2"/>
</dbReference>
<feature type="domain" description="Acyl-ACP thioesterase N-terminal hotdog" evidence="1">
    <location>
        <begin position="3"/>
        <end position="127"/>
    </location>
</feature>
<dbReference type="GO" id="GO:0006633">
    <property type="term" value="P:fatty acid biosynthetic process"/>
    <property type="evidence" value="ECO:0007669"/>
    <property type="project" value="InterPro"/>
</dbReference>
<dbReference type="InterPro" id="IPR029069">
    <property type="entry name" value="HotDog_dom_sf"/>
</dbReference>
<reference evidence="3" key="2">
    <citation type="submission" date="2021-04" db="EMBL/GenBank/DDBJ databases">
        <authorList>
            <person name="Gilroy R."/>
        </authorList>
    </citation>
    <scope>NUCLEOTIDE SEQUENCE</scope>
    <source>
        <strain evidence="3">ChiHjej9B8-13557</strain>
    </source>
</reference>
<dbReference type="Proteomes" id="UP000824211">
    <property type="component" value="Unassembled WGS sequence"/>
</dbReference>
<reference evidence="3" key="1">
    <citation type="journal article" date="2021" name="PeerJ">
        <title>Extensive microbial diversity within the chicken gut microbiome revealed by metagenomics and culture.</title>
        <authorList>
            <person name="Gilroy R."/>
            <person name="Ravi A."/>
            <person name="Getino M."/>
            <person name="Pursley I."/>
            <person name="Horton D.L."/>
            <person name="Alikhan N.F."/>
            <person name="Baker D."/>
            <person name="Gharbi K."/>
            <person name="Hall N."/>
            <person name="Watson M."/>
            <person name="Adriaenssens E.M."/>
            <person name="Foster-Nyarko E."/>
            <person name="Jarju S."/>
            <person name="Secka A."/>
            <person name="Antonio M."/>
            <person name="Oren A."/>
            <person name="Chaudhuri R.R."/>
            <person name="La Ragione R."/>
            <person name="Hildebrand F."/>
            <person name="Pallen M.J."/>
        </authorList>
    </citation>
    <scope>NUCLEOTIDE SEQUENCE</scope>
    <source>
        <strain evidence="3">ChiHjej9B8-13557</strain>
    </source>
</reference>
<dbReference type="Pfam" id="PF01643">
    <property type="entry name" value="Acyl-ACP_TE"/>
    <property type="match status" value="1"/>
</dbReference>
<dbReference type="InterPro" id="IPR049427">
    <property type="entry name" value="Acyl-ACP_TE_C"/>
</dbReference>
<dbReference type="AlphaFoldDB" id="A0A9D2S8B4"/>
<dbReference type="InterPro" id="IPR002864">
    <property type="entry name" value="Acyl-ACP_thioesterase_NHD"/>
</dbReference>
<comment type="caution">
    <text evidence="3">The sequence shown here is derived from an EMBL/GenBank/DDBJ whole genome shotgun (WGS) entry which is preliminary data.</text>
</comment>
<dbReference type="Gene3D" id="3.10.129.10">
    <property type="entry name" value="Hotdog Thioesterase"/>
    <property type="match status" value="1"/>
</dbReference>
<dbReference type="GO" id="GO:0016790">
    <property type="term" value="F:thiolester hydrolase activity"/>
    <property type="evidence" value="ECO:0007669"/>
    <property type="project" value="InterPro"/>
</dbReference>
<protein>
    <submittedName>
        <fullName evidence="3">Acyl-ACP thioesterase</fullName>
    </submittedName>
</protein>
<name>A0A9D2S8B4_9FIRM</name>
<feature type="domain" description="Acyl-ACP thioesterase-like C-terminal" evidence="2">
    <location>
        <begin position="162"/>
        <end position="218"/>
    </location>
</feature>
<organism evidence="3 4">
    <name type="scientific">Candidatus Faecalibacterium faecipullorum</name>
    <dbReference type="NCBI Taxonomy" id="2838578"/>
    <lineage>
        <taxon>Bacteria</taxon>
        <taxon>Bacillati</taxon>
        <taxon>Bacillota</taxon>
        <taxon>Clostridia</taxon>
        <taxon>Eubacteriales</taxon>
        <taxon>Oscillospiraceae</taxon>
        <taxon>Faecalibacterium</taxon>
    </lineage>
</organism>
<dbReference type="CDD" id="cd00586">
    <property type="entry name" value="4HBT"/>
    <property type="match status" value="1"/>
</dbReference>